<feature type="compositionally biased region" description="Acidic residues" evidence="1">
    <location>
        <begin position="269"/>
        <end position="279"/>
    </location>
</feature>
<dbReference type="CDD" id="cd00024">
    <property type="entry name" value="CD_CSD"/>
    <property type="match status" value="1"/>
</dbReference>
<dbReference type="InterPro" id="IPR016197">
    <property type="entry name" value="Chromo-like_dom_sf"/>
</dbReference>
<feature type="compositionally biased region" description="Basic residues" evidence="1">
    <location>
        <begin position="73"/>
        <end position="90"/>
    </location>
</feature>
<comment type="caution">
    <text evidence="3">The sequence shown here is derived from an EMBL/GenBank/DDBJ whole genome shotgun (WGS) entry which is preliminary data.</text>
</comment>
<organism evidence="3 4">
    <name type="scientific">Agrocybe chaxingu</name>
    <dbReference type="NCBI Taxonomy" id="84603"/>
    <lineage>
        <taxon>Eukaryota</taxon>
        <taxon>Fungi</taxon>
        <taxon>Dikarya</taxon>
        <taxon>Basidiomycota</taxon>
        <taxon>Agaricomycotina</taxon>
        <taxon>Agaricomycetes</taxon>
        <taxon>Agaricomycetidae</taxon>
        <taxon>Agaricales</taxon>
        <taxon>Agaricineae</taxon>
        <taxon>Strophariaceae</taxon>
        <taxon>Agrocybe</taxon>
    </lineage>
</organism>
<dbReference type="InterPro" id="IPR000953">
    <property type="entry name" value="Chromo/chromo_shadow_dom"/>
</dbReference>
<feature type="compositionally biased region" description="Basic and acidic residues" evidence="1">
    <location>
        <begin position="280"/>
        <end position="295"/>
    </location>
</feature>
<proteinExistence type="predicted"/>
<dbReference type="PROSITE" id="PS50013">
    <property type="entry name" value="CHROMO_2"/>
    <property type="match status" value="1"/>
</dbReference>
<feature type="region of interest" description="Disordered" evidence="1">
    <location>
        <begin position="71"/>
        <end position="366"/>
    </location>
</feature>
<feature type="compositionally biased region" description="Acidic residues" evidence="1">
    <location>
        <begin position="238"/>
        <end position="247"/>
    </location>
</feature>
<gene>
    <name evidence="3" type="ORF">NLJ89_g11960</name>
</gene>
<evidence type="ECO:0000259" key="2">
    <source>
        <dbReference type="PROSITE" id="PS50013"/>
    </source>
</evidence>
<feature type="compositionally biased region" description="Low complexity" evidence="1">
    <location>
        <begin position="91"/>
        <end position="103"/>
    </location>
</feature>
<feature type="compositionally biased region" description="Low complexity" evidence="1">
    <location>
        <begin position="183"/>
        <end position="194"/>
    </location>
</feature>
<dbReference type="Proteomes" id="UP001148786">
    <property type="component" value="Unassembled WGS sequence"/>
</dbReference>
<dbReference type="AlphaFoldDB" id="A0A9W8JP44"/>
<evidence type="ECO:0000313" key="3">
    <source>
        <dbReference type="EMBL" id="KAJ3484727.1"/>
    </source>
</evidence>
<sequence>MSDSEVDLLSDPSQKFIPQEDDDETLWEVTEILDEKRTQYKVRWKGNDPKTMKPWKPSWVAKHDCTDDLVREWKRKKQEKQQRKSAKRGRTSTASKRASTASTVKQPLSKATILSTSTRTTVDEATNRRRPSNAANSRSTETATPKKFTRDAIREDEEENEVDQPQKPTKAQKGTKRKRVEADSANSSANQASGRGRHRRHRGFGRRNDYEEEEDTWSSLPPTQLSTASIPAIRQEEGSGDEEEERMVEDALSEGLPSPTRNLEHDMIVEEDFVYPDEQDVAKPEEPQSTKDKGKGKARAVSYDDGEEDDEDESPKATKARPPSSKRKSPLFWPSSPPSPPPERSPGPNQRQGKLELLPPRNLRRQ</sequence>
<dbReference type="OrthoDB" id="3647690at2759"/>
<dbReference type="GO" id="GO:0006338">
    <property type="term" value="P:chromatin remodeling"/>
    <property type="evidence" value="ECO:0007669"/>
    <property type="project" value="UniProtKB-ARBA"/>
</dbReference>
<protein>
    <recommendedName>
        <fullName evidence="2">Chromo domain-containing protein</fullName>
    </recommendedName>
</protein>
<feature type="domain" description="Chromo" evidence="2">
    <location>
        <begin position="27"/>
        <end position="85"/>
    </location>
</feature>
<accession>A0A9W8JP44</accession>
<feature type="region of interest" description="Disordered" evidence="1">
    <location>
        <begin position="1"/>
        <end position="21"/>
    </location>
</feature>
<name>A0A9W8JP44_9AGAR</name>
<feature type="compositionally biased region" description="Polar residues" evidence="1">
    <location>
        <begin position="217"/>
        <end position="229"/>
    </location>
</feature>
<dbReference type="EMBL" id="JANKHO010003284">
    <property type="protein sequence ID" value="KAJ3484727.1"/>
    <property type="molecule type" value="Genomic_DNA"/>
</dbReference>
<evidence type="ECO:0000256" key="1">
    <source>
        <dbReference type="SAM" id="MobiDB-lite"/>
    </source>
</evidence>
<feature type="compositionally biased region" description="Acidic residues" evidence="1">
    <location>
        <begin position="304"/>
        <end position="313"/>
    </location>
</feature>
<feature type="compositionally biased region" description="Basic residues" evidence="1">
    <location>
        <begin position="195"/>
        <end position="205"/>
    </location>
</feature>
<keyword evidence="4" id="KW-1185">Reference proteome</keyword>
<dbReference type="Gene3D" id="2.40.50.40">
    <property type="match status" value="1"/>
</dbReference>
<dbReference type="SUPFAM" id="SSF54160">
    <property type="entry name" value="Chromo domain-like"/>
    <property type="match status" value="1"/>
</dbReference>
<feature type="compositionally biased region" description="Pro residues" evidence="1">
    <location>
        <begin position="335"/>
        <end position="345"/>
    </location>
</feature>
<evidence type="ECO:0000313" key="4">
    <source>
        <dbReference type="Proteomes" id="UP001148786"/>
    </source>
</evidence>
<reference evidence="3" key="1">
    <citation type="submission" date="2022-07" db="EMBL/GenBank/DDBJ databases">
        <title>Genome Sequence of Agrocybe chaxingu.</title>
        <authorList>
            <person name="Buettner E."/>
        </authorList>
    </citation>
    <scope>NUCLEOTIDE SEQUENCE</scope>
    <source>
        <strain evidence="3">MP-N11</strain>
    </source>
</reference>